<comment type="subcellular location">
    <subcellularLocation>
        <location evidence="8">Cytoplasm</location>
    </subcellularLocation>
</comment>
<keyword evidence="11" id="KW-1185">Reference proteome</keyword>
<keyword evidence="8 10" id="KW-0808">Transferase</keyword>
<dbReference type="Gene3D" id="3.40.50.300">
    <property type="entry name" value="P-loop containing nucleotide triphosphate hydrolases"/>
    <property type="match status" value="1"/>
</dbReference>
<gene>
    <name evidence="10" type="primary">cobO</name>
    <name evidence="10" type="ORF">RZS28_06920</name>
</gene>
<dbReference type="CDD" id="cd00561">
    <property type="entry name" value="CobA_ACA"/>
    <property type="match status" value="1"/>
</dbReference>
<dbReference type="Pfam" id="PF02572">
    <property type="entry name" value="CobA_CobO_BtuR"/>
    <property type="match status" value="1"/>
</dbReference>
<evidence type="ECO:0000256" key="5">
    <source>
        <dbReference type="ARBA" id="ARBA00024929"/>
    </source>
</evidence>
<dbReference type="NCBIfam" id="TIGR00708">
    <property type="entry name" value="cobA"/>
    <property type="match status" value="1"/>
</dbReference>
<dbReference type="InterPro" id="IPR025826">
    <property type="entry name" value="Co_AT_N_dom"/>
</dbReference>
<evidence type="ECO:0000313" key="10">
    <source>
        <dbReference type="EMBL" id="WOJ91008.1"/>
    </source>
</evidence>
<dbReference type="EC" id="2.5.1.17" evidence="3 8"/>
<evidence type="ECO:0000256" key="2">
    <source>
        <dbReference type="ARBA" id="ARBA00007487"/>
    </source>
</evidence>
<comment type="pathway">
    <text evidence="1 8">Cofactor biosynthesis; adenosylcobalamin biosynthesis; adenosylcobalamin from cob(II)yrinate a,c-diamide: step 2/7.</text>
</comment>
<dbReference type="Proteomes" id="UP001626536">
    <property type="component" value="Chromosome"/>
</dbReference>
<dbReference type="InterPro" id="IPR027417">
    <property type="entry name" value="P-loop_NTPase"/>
</dbReference>
<protein>
    <recommendedName>
        <fullName evidence="3 8">Corrinoid adenosyltransferase</fullName>
        <ecNumber evidence="3 8">2.5.1.17</ecNumber>
    </recommendedName>
    <alternativeName>
        <fullName evidence="8">Cob(II)alamin adenosyltransferase</fullName>
    </alternativeName>
    <alternativeName>
        <fullName evidence="8">Cob(II)yrinic acid a,c-diamide adenosyltransferase</fullName>
    </alternativeName>
</protein>
<feature type="domain" description="Cob(I)alamin adenosyltransferase N-terminal" evidence="9">
    <location>
        <begin position="7"/>
        <end position="28"/>
    </location>
</feature>
<evidence type="ECO:0000256" key="7">
    <source>
        <dbReference type="ARBA" id="ARBA00048692"/>
    </source>
</evidence>
<keyword evidence="8" id="KW-0963">Cytoplasm</keyword>
<keyword evidence="8" id="KW-0067">ATP-binding</keyword>
<dbReference type="PANTHER" id="PTHR46638:SF1">
    <property type="entry name" value="CORRINOID ADENOSYLTRANSFERASE"/>
    <property type="match status" value="1"/>
</dbReference>
<dbReference type="NCBIfam" id="NF004637">
    <property type="entry name" value="PRK05986.1"/>
    <property type="match status" value="1"/>
</dbReference>
<evidence type="ECO:0000256" key="4">
    <source>
        <dbReference type="ARBA" id="ARBA00023244"/>
    </source>
</evidence>
<name>A0ABZ0HWC8_9HYPH</name>
<keyword evidence="8" id="KW-0169">Cobalamin biosynthesis</keyword>
<sequence>MIQSQNDVEALRHREKMAKRKAAQDAEVASKTIAEKGLLIVHTGSGKGKSTAAFGLLLRALGHGWSCGIVQFIKGGWETGERAALARFSDLVSWHTLGEGFTWETQDRARDVRAANSAWVKAQELMADPEIRLLVLDELNIALRYDYLPLSDVVAALRGRRPDLHIVVTGRNAKPEMIEAADLVTEMTLVKHHFKAGVKAQEGIEF</sequence>
<evidence type="ECO:0000256" key="8">
    <source>
        <dbReference type="PIRNR" id="PIRNR015617"/>
    </source>
</evidence>
<comment type="catalytic activity">
    <reaction evidence="7 8">
        <text>2 cob(II)alamin + reduced [electron-transfer flavoprotein] + 2 ATP = 2 adenosylcob(III)alamin + 2 triphosphate + oxidized [electron-transfer flavoprotein] + 3 H(+)</text>
        <dbReference type="Rhea" id="RHEA:28671"/>
        <dbReference type="Rhea" id="RHEA-COMP:10685"/>
        <dbReference type="Rhea" id="RHEA-COMP:10686"/>
        <dbReference type="ChEBI" id="CHEBI:15378"/>
        <dbReference type="ChEBI" id="CHEBI:16304"/>
        <dbReference type="ChEBI" id="CHEBI:18036"/>
        <dbReference type="ChEBI" id="CHEBI:18408"/>
        <dbReference type="ChEBI" id="CHEBI:30616"/>
        <dbReference type="ChEBI" id="CHEBI:57692"/>
        <dbReference type="ChEBI" id="CHEBI:58307"/>
        <dbReference type="EC" id="2.5.1.17"/>
    </reaction>
</comment>
<dbReference type="PIRSF" id="PIRSF015617">
    <property type="entry name" value="Adensltrnsf_CobA"/>
    <property type="match status" value="1"/>
</dbReference>
<dbReference type="PANTHER" id="PTHR46638">
    <property type="entry name" value="CORRINOID ADENOSYLTRANSFERASE"/>
    <property type="match status" value="1"/>
</dbReference>
<evidence type="ECO:0000313" key="11">
    <source>
        <dbReference type="Proteomes" id="UP001626536"/>
    </source>
</evidence>
<evidence type="ECO:0000256" key="3">
    <source>
        <dbReference type="ARBA" id="ARBA00012454"/>
    </source>
</evidence>
<dbReference type="EMBL" id="CP136862">
    <property type="protein sequence ID" value="WOJ91008.1"/>
    <property type="molecule type" value="Genomic_DNA"/>
</dbReference>
<dbReference type="SUPFAM" id="SSF52540">
    <property type="entry name" value="P-loop containing nucleoside triphosphate hydrolases"/>
    <property type="match status" value="1"/>
</dbReference>
<dbReference type="InterPro" id="IPR003724">
    <property type="entry name" value="CblAdoTrfase_CobA"/>
</dbReference>
<proteinExistence type="inferred from homology"/>
<keyword evidence="4 8" id="KW-0627">Porphyrin biosynthesis</keyword>
<evidence type="ECO:0000256" key="1">
    <source>
        <dbReference type="ARBA" id="ARBA00005121"/>
    </source>
</evidence>
<comment type="similarity">
    <text evidence="2 8">Belongs to the Cob(I)alamin adenosyltransferase family.</text>
</comment>
<comment type="function">
    <text evidence="5 8">Required for both de novo synthesis of the corrin ring for the assimilation of exogenous corrinoids. Participates in the adenosylation of a variety of incomplete and complete corrinoids.</text>
</comment>
<accession>A0ABZ0HWC8</accession>
<dbReference type="RefSeq" id="WP_407340597.1">
    <property type="nucleotide sequence ID" value="NZ_CP136862.1"/>
</dbReference>
<keyword evidence="8" id="KW-0547">Nucleotide-binding</keyword>
<evidence type="ECO:0000259" key="9">
    <source>
        <dbReference type="Pfam" id="PF12557"/>
    </source>
</evidence>
<comment type="catalytic activity">
    <reaction evidence="6 8">
        <text>2 cob(II)yrinate a,c diamide + reduced [electron-transfer flavoprotein] + 2 ATP = 2 adenosylcob(III)yrinate a,c-diamide + 2 triphosphate + oxidized [electron-transfer flavoprotein] + 3 H(+)</text>
        <dbReference type="Rhea" id="RHEA:11528"/>
        <dbReference type="Rhea" id="RHEA-COMP:10685"/>
        <dbReference type="Rhea" id="RHEA-COMP:10686"/>
        <dbReference type="ChEBI" id="CHEBI:15378"/>
        <dbReference type="ChEBI" id="CHEBI:18036"/>
        <dbReference type="ChEBI" id="CHEBI:30616"/>
        <dbReference type="ChEBI" id="CHEBI:57692"/>
        <dbReference type="ChEBI" id="CHEBI:58307"/>
        <dbReference type="ChEBI" id="CHEBI:58503"/>
        <dbReference type="ChEBI" id="CHEBI:58537"/>
        <dbReference type="EC" id="2.5.1.17"/>
    </reaction>
</comment>
<reference evidence="10 11" key="1">
    <citation type="submission" date="2023-10" db="EMBL/GenBank/DDBJ databases">
        <title>Novel methanotroph of the genus Methylocapsa from a subarctic wetland.</title>
        <authorList>
            <person name="Belova S.E."/>
            <person name="Oshkin I.Y."/>
            <person name="Miroshnikov K."/>
            <person name="Dedysh S.N."/>
        </authorList>
    </citation>
    <scope>NUCLEOTIDE SEQUENCE [LARGE SCALE GENOMIC DNA]</scope>
    <source>
        <strain evidence="10 11">RX1</strain>
    </source>
</reference>
<dbReference type="Pfam" id="PF12557">
    <property type="entry name" value="Co_AT_N"/>
    <property type="match status" value="1"/>
</dbReference>
<organism evidence="10 11">
    <name type="scientific">Methylocapsa polymorpha</name>
    <dbReference type="NCBI Taxonomy" id="3080828"/>
    <lineage>
        <taxon>Bacteria</taxon>
        <taxon>Pseudomonadati</taxon>
        <taxon>Pseudomonadota</taxon>
        <taxon>Alphaproteobacteria</taxon>
        <taxon>Hyphomicrobiales</taxon>
        <taxon>Beijerinckiaceae</taxon>
        <taxon>Methylocapsa</taxon>
    </lineage>
</organism>
<dbReference type="GO" id="GO:0008817">
    <property type="term" value="F:corrinoid adenosyltransferase activity"/>
    <property type="evidence" value="ECO:0007669"/>
    <property type="project" value="UniProtKB-EC"/>
</dbReference>
<evidence type="ECO:0000256" key="6">
    <source>
        <dbReference type="ARBA" id="ARBA00048555"/>
    </source>
</evidence>